<dbReference type="OrthoDB" id="6773878at2759"/>
<accession>A0A9P0CU31</accession>
<dbReference type="EMBL" id="OV651815">
    <property type="protein sequence ID" value="CAH1108196.1"/>
    <property type="molecule type" value="Genomic_DNA"/>
</dbReference>
<gene>
    <name evidence="1" type="ORF">PSYICH_LOCUS9635</name>
</gene>
<dbReference type="Proteomes" id="UP001153636">
    <property type="component" value="Chromosome 3"/>
</dbReference>
<reference evidence="1" key="1">
    <citation type="submission" date="2022-01" db="EMBL/GenBank/DDBJ databases">
        <authorList>
            <person name="King R."/>
        </authorList>
    </citation>
    <scope>NUCLEOTIDE SEQUENCE</scope>
</reference>
<proteinExistence type="predicted"/>
<keyword evidence="2" id="KW-1185">Reference proteome</keyword>
<sequence>MIKLIGLQLYLTQISNSYSTPKIESGTGEQQTLSIIDSLDDWGIADKIKSLCFDTTTSNTGPHSGACATLERILEKKFLYFACRYHVYELVLRKACQTCLPATSDPNVSTFERFLQTWKNIDQSNYITGLDNEIIRDKVMDERDNVLPFISKQLNV</sequence>
<name>A0A9P0CU31_9CUCU</name>
<protein>
    <submittedName>
        <fullName evidence="1">Uncharacterized protein</fullName>
    </submittedName>
</protein>
<evidence type="ECO:0000313" key="1">
    <source>
        <dbReference type="EMBL" id="CAH1108196.1"/>
    </source>
</evidence>
<dbReference type="AlphaFoldDB" id="A0A9P0CU31"/>
<organism evidence="1 2">
    <name type="scientific">Psylliodes chrysocephalus</name>
    <dbReference type="NCBI Taxonomy" id="3402493"/>
    <lineage>
        <taxon>Eukaryota</taxon>
        <taxon>Metazoa</taxon>
        <taxon>Ecdysozoa</taxon>
        <taxon>Arthropoda</taxon>
        <taxon>Hexapoda</taxon>
        <taxon>Insecta</taxon>
        <taxon>Pterygota</taxon>
        <taxon>Neoptera</taxon>
        <taxon>Endopterygota</taxon>
        <taxon>Coleoptera</taxon>
        <taxon>Polyphaga</taxon>
        <taxon>Cucujiformia</taxon>
        <taxon>Chrysomeloidea</taxon>
        <taxon>Chrysomelidae</taxon>
        <taxon>Galerucinae</taxon>
        <taxon>Alticini</taxon>
        <taxon>Psylliodes</taxon>
    </lineage>
</organism>
<evidence type="ECO:0000313" key="2">
    <source>
        <dbReference type="Proteomes" id="UP001153636"/>
    </source>
</evidence>